<dbReference type="AlphaFoldDB" id="A0A0N9HMZ5"/>
<feature type="transmembrane region" description="Helical" evidence="1">
    <location>
        <begin position="179"/>
        <end position="198"/>
    </location>
</feature>
<dbReference type="PANTHER" id="PTHR43751:SF3">
    <property type="entry name" value="SULFATASE N-TERMINAL DOMAIN-CONTAINING PROTEIN"/>
    <property type="match status" value="1"/>
</dbReference>
<keyword evidence="1" id="KW-0472">Membrane</keyword>
<proteinExistence type="predicted"/>
<evidence type="ECO:0000256" key="1">
    <source>
        <dbReference type="SAM" id="Phobius"/>
    </source>
</evidence>
<feature type="transmembrane region" description="Helical" evidence="1">
    <location>
        <begin position="53"/>
        <end position="76"/>
    </location>
</feature>
<accession>A0A0N9HMZ5</accession>
<feature type="transmembrane region" description="Helical" evidence="1">
    <location>
        <begin position="140"/>
        <end position="158"/>
    </location>
</feature>
<evidence type="ECO:0000259" key="2">
    <source>
        <dbReference type="Pfam" id="PF00884"/>
    </source>
</evidence>
<gene>
    <name evidence="3" type="ORF">5H7_024</name>
</gene>
<dbReference type="Gene3D" id="3.40.720.10">
    <property type="entry name" value="Alkaline Phosphatase, subunit A"/>
    <property type="match status" value="1"/>
</dbReference>
<organism evidence="3">
    <name type="scientific">uncultured bacterium 5H7</name>
    <dbReference type="NCBI Taxonomy" id="1701327"/>
    <lineage>
        <taxon>Bacteria</taxon>
        <taxon>environmental samples</taxon>
    </lineage>
</organism>
<dbReference type="EMBL" id="KT342858">
    <property type="protein sequence ID" value="ALG05325.2"/>
    <property type="molecule type" value="Genomic_DNA"/>
</dbReference>
<dbReference type="InterPro" id="IPR052701">
    <property type="entry name" value="GAG_Ulvan_Degrading_Sulfatases"/>
</dbReference>
<dbReference type="SUPFAM" id="SSF53649">
    <property type="entry name" value="Alkaline phosphatase-like"/>
    <property type="match status" value="1"/>
</dbReference>
<dbReference type="InterPro" id="IPR017850">
    <property type="entry name" value="Alkaline_phosphatase_core_sf"/>
</dbReference>
<dbReference type="Pfam" id="PF00884">
    <property type="entry name" value="Sulfatase"/>
    <property type="match status" value="1"/>
</dbReference>
<protein>
    <submittedName>
        <fullName evidence="3">Sulfatase</fullName>
    </submittedName>
</protein>
<dbReference type="PANTHER" id="PTHR43751">
    <property type="entry name" value="SULFATASE"/>
    <property type="match status" value="1"/>
</dbReference>
<evidence type="ECO:0000313" key="3">
    <source>
        <dbReference type="EMBL" id="ALG05325.2"/>
    </source>
</evidence>
<dbReference type="InterPro" id="IPR000917">
    <property type="entry name" value="Sulfatase_N"/>
</dbReference>
<reference evidence="3" key="1">
    <citation type="submission" date="2016-04" db="EMBL/GenBank/DDBJ databases">
        <title>Exploring the genomic information of specific uncultured soil bacteria through a new metagenomic library-based strategy.</title>
        <authorList>
            <person name="Liu Y."/>
            <person name="Zhang R."/>
        </authorList>
    </citation>
    <scope>NUCLEOTIDE SEQUENCE</scope>
</reference>
<feature type="domain" description="Sulfatase N-terminal" evidence="2">
    <location>
        <begin position="286"/>
        <end position="528"/>
    </location>
</feature>
<keyword evidence="1" id="KW-1133">Transmembrane helix</keyword>
<keyword evidence="1" id="KW-0812">Transmembrane</keyword>
<feature type="transmembrane region" description="Helical" evidence="1">
    <location>
        <begin position="88"/>
        <end position="108"/>
    </location>
</feature>
<name>A0A0N9HMZ5_9BACT</name>
<sequence>MGKLARLLRPGVVVPAVVCATSAVELAIADRKYGTFTGGFGQANAVDTPGECLLFAAGYLVAQTALALAVYGLCVWANRRRAAWAASFHFTFLFGGMTLGALIAAYQLHSYFSDAVDFALLKQLGGGSFKDALLFGKNEILAALAAALGFGAVWWGLWRLARRLIGTDGTPARPPRRKAMAAAWLIWLALLALIPRAGSDAALGLDRMLGWGTLEGIAAVATDFDGDGYGLIGNRIDAHPFDAARHPLALDVPGNGIDEDEYAGDLALVPVPAPRSFTLVPAQGANVVIVVMESTRGDVLGKRIDGHPVAPNLEAIAAAGAAVAPAYSHVGFTTASLKSIFAGSLAPRPGDPSLFAELKRSGYGIGVFSGQPEDFGDISATVGMRTNADVFVDAEQLKDRRSSQFAAQGSLLIDEGVLLGEFDRHFGKPDAWAKPQFLYFNFQSPHFPYDHAGVEHRFAHPPLARGAIAAERREEVARTYWNAVAHSDAALGALVARLKALGQWDNTIMLVTGDHGESLFEDGFLGHGHLINRRQFATFLAVNRPLPGIAPPLAISDYRGILLDLLAGRAPRRDALAPFMHVGELDHPSTIGMAGSAFGIVSLRLDRGEVCFERSARCASYSGLTGAERRAADAVVARWGSERWAARR</sequence>